<sequence>MLSHCNHENTDQESVILTAHLLESPIRPLGVSSTILPRAVGLHHYNLELAKLPKTGVQLGEGSLVHPTSQRLRGEDGGNSLIARRSGSRRTCTGGGHLSGLMIPQTPRAVGRHGVPSSHGWPPRLGSMEQRLPGLSRWGMVNGPTVPPSP</sequence>
<evidence type="ECO:0000256" key="1">
    <source>
        <dbReference type="SAM" id="MobiDB-lite"/>
    </source>
</evidence>
<keyword evidence="3" id="KW-1185">Reference proteome</keyword>
<organism evidence="2 3">
    <name type="scientific">Tremella mesenterica</name>
    <name type="common">Jelly fungus</name>
    <dbReference type="NCBI Taxonomy" id="5217"/>
    <lineage>
        <taxon>Eukaryota</taxon>
        <taxon>Fungi</taxon>
        <taxon>Dikarya</taxon>
        <taxon>Basidiomycota</taxon>
        <taxon>Agaricomycotina</taxon>
        <taxon>Tremellomycetes</taxon>
        <taxon>Tremellales</taxon>
        <taxon>Tremellaceae</taxon>
        <taxon>Tremella</taxon>
    </lineage>
</organism>
<evidence type="ECO:0000313" key="3">
    <source>
        <dbReference type="Proteomes" id="UP000289152"/>
    </source>
</evidence>
<accession>A0A4Q1BNH8</accession>
<dbReference type="InParanoid" id="A0A4Q1BNH8"/>
<comment type="caution">
    <text evidence="2">The sequence shown here is derived from an EMBL/GenBank/DDBJ whole genome shotgun (WGS) entry which is preliminary data.</text>
</comment>
<feature type="region of interest" description="Disordered" evidence="1">
    <location>
        <begin position="68"/>
        <end position="97"/>
    </location>
</feature>
<dbReference type="Proteomes" id="UP000289152">
    <property type="component" value="Unassembled WGS sequence"/>
</dbReference>
<gene>
    <name evidence="2" type="ORF">M231_03492</name>
</gene>
<name>A0A4Q1BNH8_TREME</name>
<dbReference type="EMBL" id="SDIL01000034">
    <property type="protein sequence ID" value="RXK39272.1"/>
    <property type="molecule type" value="Genomic_DNA"/>
</dbReference>
<proteinExistence type="predicted"/>
<reference evidence="2 3" key="1">
    <citation type="submission" date="2016-06" db="EMBL/GenBank/DDBJ databases">
        <title>Evolution of pathogenesis and genome organization in the Tremellales.</title>
        <authorList>
            <person name="Cuomo C."/>
            <person name="Litvintseva A."/>
            <person name="Heitman J."/>
            <person name="Chen Y."/>
            <person name="Sun S."/>
            <person name="Springer D."/>
            <person name="Dromer F."/>
            <person name="Young S."/>
            <person name="Zeng Q."/>
            <person name="Chapman S."/>
            <person name="Gujja S."/>
            <person name="Saif S."/>
            <person name="Birren B."/>
        </authorList>
    </citation>
    <scope>NUCLEOTIDE SEQUENCE [LARGE SCALE GENOMIC DNA]</scope>
    <source>
        <strain evidence="2 3">ATCC 28783</strain>
    </source>
</reference>
<evidence type="ECO:0000313" key="2">
    <source>
        <dbReference type="EMBL" id="RXK39272.1"/>
    </source>
</evidence>
<dbReference type="VEuPathDB" id="FungiDB:TREMEDRAFT_73370"/>
<protein>
    <submittedName>
        <fullName evidence="2">Uncharacterized protein</fullName>
    </submittedName>
</protein>
<dbReference type="AlphaFoldDB" id="A0A4Q1BNH8"/>